<evidence type="ECO:0000256" key="10">
    <source>
        <dbReference type="ARBA" id="ARBA00029409"/>
    </source>
</evidence>
<sequence>MTDGIFLLLGCNIGDRIQRFREAEEQLALRQVYVLQRSSMYETAAWGPIPQDDFLNCVVQVRTKHPPLELLDIILETEEAMGRKRTEKWGPRLIDIDILYYNDEVIRTDALSLPHPFIAERRFTLEPLAEIAGDFIHPVLKKDQRTLLAECPDPLEVKRI</sequence>
<comment type="pathway">
    <text evidence="1">Cofactor biosynthesis; tetrahydrofolate biosynthesis; 2-amino-4-hydroxy-6-hydroxymethyl-7,8-dihydropteridine diphosphate from 7,8-dihydroneopterin triphosphate: step 4/4.</text>
</comment>
<evidence type="ECO:0000256" key="5">
    <source>
        <dbReference type="ARBA" id="ARBA00022679"/>
    </source>
</evidence>
<evidence type="ECO:0000259" key="13">
    <source>
        <dbReference type="PROSITE" id="PS00794"/>
    </source>
</evidence>
<dbReference type="GO" id="GO:0003848">
    <property type="term" value="F:2-amino-4-hydroxy-6-hydroxymethyldihydropteridine diphosphokinase activity"/>
    <property type="evidence" value="ECO:0007669"/>
    <property type="project" value="UniProtKB-EC"/>
</dbReference>
<dbReference type="InterPro" id="IPR035907">
    <property type="entry name" value="Hppk_sf"/>
</dbReference>
<comment type="similarity">
    <text evidence="2">Belongs to the HPPK family.</text>
</comment>
<name>A0A9X1KWB1_9BACT</name>
<evidence type="ECO:0000256" key="11">
    <source>
        <dbReference type="ARBA" id="ARBA00029766"/>
    </source>
</evidence>
<dbReference type="GO" id="GO:0046656">
    <property type="term" value="P:folic acid biosynthetic process"/>
    <property type="evidence" value="ECO:0007669"/>
    <property type="project" value="UniProtKB-KW"/>
</dbReference>
<protein>
    <recommendedName>
        <fullName evidence="4">2-amino-4-hydroxy-6-hydroxymethyldihydropteridine pyrophosphokinase</fullName>
        <ecNumber evidence="3">2.7.6.3</ecNumber>
    </recommendedName>
    <alternativeName>
        <fullName evidence="11">6-hydroxymethyl-7,8-dihydropterin pyrophosphokinase</fullName>
    </alternativeName>
    <alternativeName>
        <fullName evidence="12">7,8-dihydro-6-hydroxymethylpterin-pyrophosphokinase</fullName>
    </alternativeName>
</protein>
<evidence type="ECO:0000256" key="8">
    <source>
        <dbReference type="ARBA" id="ARBA00022840"/>
    </source>
</evidence>
<organism evidence="14 15">
    <name type="scientific">Fulvivirga sedimenti</name>
    <dbReference type="NCBI Taxonomy" id="2879465"/>
    <lineage>
        <taxon>Bacteria</taxon>
        <taxon>Pseudomonadati</taxon>
        <taxon>Bacteroidota</taxon>
        <taxon>Cytophagia</taxon>
        <taxon>Cytophagales</taxon>
        <taxon>Fulvivirgaceae</taxon>
        <taxon>Fulvivirga</taxon>
    </lineage>
</organism>
<dbReference type="NCBIfam" id="TIGR01498">
    <property type="entry name" value="folK"/>
    <property type="match status" value="1"/>
</dbReference>
<evidence type="ECO:0000256" key="9">
    <source>
        <dbReference type="ARBA" id="ARBA00022909"/>
    </source>
</evidence>
<dbReference type="PROSITE" id="PS00794">
    <property type="entry name" value="HPPK"/>
    <property type="match status" value="1"/>
</dbReference>
<dbReference type="AlphaFoldDB" id="A0A9X1KWB1"/>
<dbReference type="GO" id="GO:0016301">
    <property type="term" value="F:kinase activity"/>
    <property type="evidence" value="ECO:0007669"/>
    <property type="project" value="UniProtKB-KW"/>
</dbReference>
<keyword evidence="7" id="KW-0418">Kinase</keyword>
<evidence type="ECO:0000256" key="6">
    <source>
        <dbReference type="ARBA" id="ARBA00022741"/>
    </source>
</evidence>
<keyword evidence="15" id="KW-1185">Reference proteome</keyword>
<keyword evidence="6" id="KW-0547">Nucleotide-binding</keyword>
<proteinExistence type="inferred from homology"/>
<evidence type="ECO:0000313" key="14">
    <source>
        <dbReference type="EMBL" id="MCA6073804.1"/>
    </source>
</evidence>
<keyword evidence="8" id="KW-0067">ATP-binding</keyword>
<dbReference type="PANTHER" id="PTHR43071">
    <property type="entry name" value="2-AMINO-4-HYDROXY-6-HYDROXYMETHYLDIHYDROPTERIDINE PYROPHOSPHOKINASE"/>
    <property type="match status" value="1"/>
</dbReference>
<reference evidence="14" key="1">
    <citation type="submission" date="2021-09" db="EMBL/GenBank/DDBJ databases">
        <title>Fulvivirga sp. isolated from coastal sediment.</title>
        <authorList>
            <person name="Yu H."/>
        </authorList>
    </citation>
    <scope>NUCLEOTIDE SEQUENCE</scope>
    <source>
        <strain evidence="14">1062</strain>
    </source>
</reference>
<dbReference type="Pfam" id="PF01288">
    <property type="entry name" value="HPPK"/>
    <property type="match status" value="1"/>
</dbReference>
<dbReference type="Proteomes" id="UP001139409">
    <property type="component" value="Unassembled WGS sequence"/>
</dbReference>
<evidence type="ECO:0000256" key="1">
    <source>
        <dbReference type="ARBA" id="ARBA00005051"/>
    </source>
</evidence>
<comment type="function">
    <text evidence="10">Catalyzes the transfer of pyrophosphate from adenosine triphosphate (ATP) to 6-hydroxymethyl-7,8-dihydropterin, an enzymatic step in folate biosynthesis pathway.</text>
</comment>
<comment type="caution">
    <text evidence="14">The sequence shown here is derived from an EMBL/GenBank/DDBJ whole genome shotgun (WGS) entry which is preliminary data.</text>
</comment>
<gene>
    <name evidence="14" type="primary">folK</name>
    <name evidence="14" type="ORF">LDX50_02940</name>
</gene>
<dbReference type="CDD" id="cd00483">
    <property type="entry name" value="HPPK"/>
    <property type="match status" value="1"/>
</dbReference>
<accession>A0A9X1KWB1</accession>
<dbReference type="EC" id="2.7.6.3" evidence="3"/>
<dbReference type="EMBL" id="JAIXNE010000001">
    <property type="protein sequence ID" value="MCA6073804.1"/>
    <property type="molecule type" value="Genomic_DNA"/>
</dbReference>
<keyword evidence="9" id="KW-0289">Folate biosynthesis</keyword>
<evidence type="ECO:0000256" key="3">
    <source>
        <dbReference type="ARBA" id="ARBA00013253"/>
    </source>
</evidence>
<dbReference type="SUPFAM" id="SSF55083">
    <property type="entry name" value="6-hydroxymethyl-7,8-dihydropterin pyrophosphokinase, HPPK"/>
    <property type="match status" value="1"/>
</dbReference>
<dbReference type="PANTHER" id="PTHR43071:SF1">
    <property type="entry name" value="2-AMINO-4-HYDROXY-6-HYDROXYMETHYLDIHYDROPTERIDINE PYROPHOSPHOKINASE"/>
    <property type="match status" value="1"/>
</dbReference>
<feature type="domain" description="7,8-dihydro-6-hydroxymethylpterin-pyrophosphokinase" evidence="13">
    <location>
        <begin position="88"/>
        <end position="99"/>
    </location>
</feature>
<keyword evidence="5 14" id="KW-0808">Transferase</keyword>
<dbReference type="InterPro" id="IPR000550">
    <property type="entry name" value="Hppk"/>
</dbReference>
<dbReference type="GO" id="GO:0005524">
    <property type="term" value="F:ATP binding"/>
    <property type="evidence" value="ECO:0007669"/>
    <property type="project" value="UniProtKB-KW"/>
</dbReference>
<evidence type="ECO:0000256" key="2">
    <source>
        <dbReference type="ARBA" id="ARBA00005810"/>
    </source>
</evidence>
<dbReference type="Gene3D" id="3.30.70.560">
    <property type="entry name" value="7,8-Dihydro-6-hydroxymethylpterin-pyrophosphokinase HPPK"/>
    <property type="match status" value="1"/>
</dbReference>
<evidence type="ECO:0000256" key="12">
    <source>
        <dbReference type="ARBA" id="ARBA00033413"/>
    </source>
</evidence>
<evidence type="ECO:0000256" key="4">
    <source>
        <dbReference type="ARBA" id="ARBA00016218"/>
    </source>
</evidence>
<evidence type="ECO:0000313" key="15">
    <source>
        <dbReference type="Proteomes" id="UP001139409"/>
    </source>
</evidence>
<dbReference type="RefSeq" id="WP_225696916.1">
    <property type="nucleotide sequence ID" value="NZ_JAIXNE010000001.1"/>
</dbReference>
<evidence type="ECO:0000256" key="7">
    <source>
        <dbReference type="ARBA" id="ARBA00022777"/>
    </source>
</evidence>